<reference evidence="8 9" key="1">
    <citation type="journal article" date="2017" name="Genome Announc.">
        <title>Draft Genome Sequence of Agrobacterium tumefaciens Biovar 1 Strain 186, Isolated from Walnut.</title>
        <authorList>
            <person name="Poret-Peterson A.T."/>
            <person name="Bhatnagar S."/>
            <person name="McClean A.E."/>
            <person name="Kluepfel D.A."/>
        </authorList>
    </citation>
    <scope>NUCLEOTIDE SEQUENCE [LARGE SCALE GENOMIC DNA]</scope>
    <source>
        <strain evidence="8 9">186</strain>
    </source>
</reference>
<gene>
    <name evidence="8" type="ORF">CG010_026615</name>
</gene>
<keyword evidence="6 7" id="KW-0472">Membrane</keyword>
<feature type="transmembrane region" description="Helical" evidence="7">
    <location>
        <begin position="65"/>
        <end position="86"/>
    </location>
</feature>
<keyword evidence="5 7" id="KW-1133">Transmembrane helix</keyword>
<dbReference type="PANTHER" id="PTHR42718:SF46">
    <property type="entry name" value="BLR6921 PROTEIN"/>
    <property type="match status" value="1"/>
</dbReference>
<keyword evidence="4 7" id="KW-0812">Transmembrane</keyword>
<protein>
    <submittedName>
        <fullName evidence="8">MFS transporter</fullName>
    </submittedName>
</protein>
<evidence type="ECO:0000256" key="5">
    <source>
        <dbReference type="ARBA" id="ARBA00022989"/>
    </source>
</evidence>
<organism evidence="8 9">
    <name type="scientific">Agrobacterium tumefaciens</name>
    <dbReference type="NCBI Taxonomy" id="358"/>
    <lineage>
        <taxon>Bacteria</taxon>
        <taxon>Pseudomonadati</taxon>
        <taxon>Pseudomonadota</taxon>
        <taxon>Alphaproteobacteria</taxon>
        <taxon>Hyphomicrobiales</taxon>
        <taxon>Rhizobiaceae</taxon>
        <taxon>Rhizobium/Agrobacterium group</taxon>
        <taxon>Agrobacterium</taxon>
        <taxon>Agrobacterium tumefaciens complex</taxon>
    </lineage>
</organism>
<feature type="transmembrane region" description="Helical" evidence="7">
    <location>
        <begin position="6"/>
        <end position="29"/>
    </location>
</feature>
<keyword evidence="8" id="KW-0614">Plasmid</keyword>
<dbReference type="Gene3D" id="1.20.1250.20">
    <property type="entry name" value="MFS general substrate transporter like domains"/>
    <property type="match status" value="1"/>
</dbReference>
<evidence type="ECO:0000256" key="6">
    <source>
        <dbReference type="ARBA" id="ARBA00023136"/>
    </source>
</evidence>
<feature type="transmembrane region" description="Helical" evidence="7">
    <location>
        <begin position="107"/>
        <end position="129"/>
    </location>
</feature>
<dbReference type="Proteomes" id="UP000222296">
    <property type="component" value="Plasmid pAt"/>
</dbReference>
<feature type="transmembrane region" description="Helical" evidence="7">
    <location>
        <begin position="170"/>
        <end position="190"/>
    </location>
</feature>
<accession>A0AAP9E9Y4</accession>
<keyword evidence="2" id="KW-0813">Transport</keyword>
<evidence type="ECO:0000313" key="9">
    <source>
        <dbReference type="Proteomes" id="UP000222296"/>
    </source>
</evidence>
<dbReference type="AlphaFoldDB" id="A0AAP9E9Y4"/>
<dbReference type="InterPro" id="IPR036259">
    <property type="entry name" value="MFS_trans_sf"/>
</dbReference>
<evidence type="ECO:0000256" key="7">
    <source>
        <dbReference type="SAM" id="Phobius"/>
    </source>
</evidence>
<sequence length="330" mass="35401">MAAAELWRLSFWILLPAACFLFFIAWSVLPEEFAGSKDSPPPLLQIVLLSASIMLLSLAGTAAELNILIAGAFLLLGFICAAVIVWRENYSLAKLLPTGAFSMHSPLFILYLMMILICACQASEIYVPYFLQLLKKQQPLWAGYMVSTIAFGWMLGAICSAGLTGRKARIAVLVGPIVVFLSFVGLSIFLPVPRVAVDRNETVAIVVCLSGLGLGIGVCWPHLQSAVLSRALPREEDLTSASIPIIQQFASALGAAVAGLVVNFNGVSDVVNLNSLSNAAWWLYFTTSTVAALVVPLALFATRIVSPIKTSDPNGIKSLNKTSLDRITDV</sequence>
<dbReference type="PANTHER" id="PTHR42718">
    <property type="entry name" value="MAJOR FACILITATOR SUPERFAMILY MULTIDRUG TRANSPORTER MFSC"/>
    <property type="match status" value="1"/>
</dbReference>
<name>A0AAP9E9Y4_AGRTU</name>
<feature type="transmembrane region" description="Helical" evidence="7">
    <location>
        <begin position="41"/>
        <end position="59"/>
    </location>
</feature>
<dbReference type="RefSeq" id="WP_163118028.1">
    <property type="nucleotide sequence ID" value="NZ_CP042276.1"/>
</dbReference>
<feature type="transmembrane region" description="Helical" evidence="7">
    <location>
        <begin position="202"/>
        <end position="220"/>
    </location>
</feature>
<proteinExistence type="predicted"/>
<evidence type="ECO:0000256" key="3">
    <source>
        <dbReference type="ARBA" id="ARBA00022475"/>
    </source>
</evidence>
<evidence type="ECO:0000313" key="8">
    <source>
        <dbReference type="EMBL" id="QDY97721.2"/>
    </source>
</evidence>
<dbReference type="SUPFAM" id="SSF103473">
    <property type="entry name" value="MFS general substrate transporter"/>
    <property type="match status" value="1"/>
</dbReference>
<feature type="transmembrane region" description="Helical" evidence="7">
    <location>
        <begin position="281"/>
        <end position="301"/>
    </location>
</feature>
<feature type="transmembrane region" description="Helical" evidence="7">
    <location>
        <begin position="141"/>
        <end position="163"/>
    </location>
</feature>
<dbReference type="GO" id="GO:0005886">
    <property type="term" value="C:plasma membrane"/>
    <property type="evidence" value="ECO:0007669"/>
    <property type="project" value="UniProtKB-SubCell"/>
</dbReference>
<dbReference type="EMBL" id="CP042276">
    <property type="protein sequence ID" value="QDY97721.2"/>
    <property type="molecule type" value="Genomic_DNA"/>
</dbReference>
<feature type="transmembrane region" description="Helical" evidence="7">
    <location>
        <begin position="241"/>
        <end position="261"/>
    </location>
</feature>
<evidence type="ECO:0000256" key="4">
    <source>
        <dbReference type="ARBA" id="ARBA00022692"/>
    </source>
</evidence>
<evidence type="ECO:0000256" key="1">
    <source>
        <dbReference type="ARBA" id="ARBA00004651"/>
    </source>
</evidence>
<geneLocation type="plasmid" evidence="9">
    <name>pat</name>
</geneLocation>
<keyword evidence="3" id="KW-1003">Cell membrane</keyword>
<comment type="subcellular location">
    <subcellularLocation>
        <location evidence="1">Cell membrane</location>
        <topology evidence="1">Multi-pass membrane protein</topology>
    </subcellularLocation>
</comment>
<evidence type="ECO:0000256" key="2">
    <source>
        <dbReference type="ARBA" id="ARBA00022448"/>
    </source>
</evidence>